<evidence type="ECO:0000313" key="2">
    <source>
        <dbReference type="Proteomes" id="UP000018130"/>
    </source>
</evidence>
<organism evidence="1 2">
    <name type="scientific">Crocosphaera watsonii WH 0402</name>
    <dbReference type="NCBI Taxonomy" id="1284629"/>
    <lineage>
        <taxon>Bacteria</taxon>
        <taxon>Bacillati</taxon>
        <taxon>Cyanobacteriota</taxon>
        <taxon>Cyanophyceae</taxon>
        <taxon>Oscillatoriophycideae</taxon>
        <taxon>Chroococcales</taxon>
        <taxon>Aphanothecaceae</taxon>
        <taxon>Crocosphaera</taxon>
    </lineage>
</organism>
<dbReference type="Proteomes" id="UP000018130">
    <property type="component" value="Unassembled WGS sequence"/>
</dbReference>
<dbReference type="EMBL" id="CAQN01000783">
    <property type="protein sequence ID" value="CCQ68508.1"/>
    <property type="molecule type" value="Genomic_DNA"/>
</dbReference>
<reference evidence="1 2" key="1">
    <citation type="submission" date="2013-01" db="EMBL/GenBank/DDBJ databases">
        <authorList>
            <person name="Bench S."/>
        </authorList>
    </citation>
    <scope>NUCLEOTIDE SEQUENCE [LARGE SCALE GENOMIC DNA]</scope>
    <source>
        <strain evidence="1 2">WH 0402</strain>
    </source>
</reference>
<gene>
    <name evidence="1" type="ORF">CWATWH0402_1060</name>
</gene>
<sequence length="49" mass="5532">MSTDGDCGSDQVEFQEAWKWGDLPTQFQSINPIPKLIQVHLRDSITPDS</sequence>
<dbReference type="RefSeq" id="WP_197090136.1">
    <property type="nucleotide sequence ID" value="NZ_CAQN01000783.1"/>
</dbReference>
<comment type="caution">
    <text evidence="1">The sequence shown here is derived from an EMBL/GenBank/DDBJ whole genome shotgun (WGS) entry which is preliminary data.</text>
</comment>
<reference evidence="1 2" key="2">
    <citation type="submission" date="2013-09" db="EMBL/GenBank/DDBJ databases">
        <title>Whole genome comparison of six Crocosphaera watsonii strains with differing phenotypes.</title>
        <authorList>
            <person name="Bench S.R."/>
            <person name="Heller P."/>
            <person name="Frank I."/>
            <person name="Arciniega M."/>
            <person name="Shilova I.N."/>
            <person name="Zehr J.P."/>
        </authorList>
    </citation>
    <scope>NUCLEOTIDE SEQUENCE [LARGE SCALE GENOMIC DNA]</scope>
    <source>
        <strain evidence="1 2">WH 0402</strain>
    </source>
</reference>
<protein>
    <submittedName>
        <fullName evidence="1">Uncharacterized protein</fullName>
    </submittedName>
</protein>
<accession>T2JRM4</accession>
<proteinExistence type="predicted"/>
<name>T2JRM4_CROWT</name>
<dbReference type="AlphaFoldDB" id="T2JRM4"/>
<evidence type="ECO:0000313" key="1">
    <source>
        <dbReference type="EMBL" id="CCQ68508.1"/>
    </source>
</evidence>